<keyword evidence="1" id="KW-1133">Transmembrane helix</keyword>
<comment type="caution">
    <text evidence="2">The sequence shown here is derived from an EMBL/GenBank/DDBJ whole genome shotgun (WGS) entry which is preliminary data.</text>
</comment>
<reference evidence="2" key="1">
    <citation type="submission" date="2023-03" db="EMBL/GenBank/DDBJ databases">
        <title>Massive genome expansion in bonnet fungi (Mycena s.s.) driven by repeated elements and novel gene families across ecological guilds.</title>
        <authorList>
            <consortium name="Lawrence Berkeley National Laboratory"/>
            <person name="Harder C.B."/>
            <person name="Miyauchi S."/>
            <person name="Viragh M."/>
            <person name="Kuo A."/>
            <person name="Thoen E."/>
            <person name="Andreopoulos B."/>
            <person name="Lu D."/>
            <person name="Skrede I."/>
            <person name="Drula E."/>
            <person name="Henrissat B."/>
            <person name="Morin E."/>
            <person name="Kohler A."/>
            <person name="Barry K."/>
            <person name="LaButti K."/>
            <person name="Morin E."/>
            <person name="Salamov A."/>
            <person name="Lipzen A."/>
            <person name="Mereny Z."/>
            <person name="Hegedus B."/>
            <person name="Baldrian P."/>
            <person name="Stursova M."/>
            <person name="Weitz H."/>
            <person name="Taylor A."/>
            <person name="Grigoriev I.V."/>
            <person name="Nagy L.G."/>
            <person name="Martin F."/>
            <person name="Kauserud H."/>
        </authorList>
    </citation>
    <scope>NUCLEOTIDE SEQUENCE</scope>
    <source>
        <strain evidence="2">CBHHK002</strain>
    </source>
</reference>
<evidence type="ECO:0000256" key="1">
    <source>
        <dbReference type="SAM" id="Phobius"/>
    </source>
</evidence>
<protein>
    <submittedName>
        <fullName evidence="2">Uncharacterized protein</fullName>
    </submittedName>
</protein>
<dbReference type="AlphaFoldDB" id="A0AAD7F7H7"/>
<organism evidence="2 3">
    <name type="scientific">Mycena albidolilacea</name>
    <dbReference type="NCBI Taxonomy" id="1033008"/>
    <lineage>
        <taxon>Eukaryota</taxon>
        <taxon>Fungi</taxon>
        <taxon>Dikarya</taxon>
        <taxon>Basidiomycota</taxon>
        <taxon>Agaricomycotina</taxon>
        <taxon>Agaricomycetes</taxon>
        <taxon>Agaricomycetidae</taxon>
        <taxon>Agaricales</taxon>
        <taxon>Marasmiineae</taxon>
        <taxon>Mycenaceae</taxon>
        <taxon>Mycena</taxon>
    </lineage>
</organism>
<keyword evidence="1" id="KW-0812">Transmembrane</keyword>
<dbReference type="Proteomes" id="UP001218218">
    <property type="component" value="Unassembled WGS sequence"/>
</dbReference>
<dbReference type="EMBL" id="JARIHO010000001">
    <property type="protein sequence ID" value="KAJ7369191.1"/>
    <property type="molecule type" value="Genomic_DNA"/>
</dbReference>
<feature type="transmembrane region" description="Helical" evidence="1">
    <location>
        <begin position="95"/>
        <end position="117"/>
    </location>
</feature>
<feature type="transmembrane region" description="Helical" evidence="1">
    <location>
        <begin position="52"/>
        <end position="75"/>
    </location>
</feature>
<keyword evidence="1" id="KW-0472">Membrane</keyword>
<evidence type="ECO:0000313" key="2">
    <source>
        <dbReference type="EMBL" id="KAJ7369191.1"/>
    </source>
</evidence>
<keyword evidence="3" id="KW-1185">Reference proteome</keyword>
<sequence length="159" mass="17225">MRWEAGVLVPSPHPPFSSSSSAGFYGSGGSGGFSSNAVNANSRGTGGNNARYAVLSFGSTRAAAGALAQVGLAFLNSFSTGGVFACILPTFSFRFLVSFFFLFFCALVAGETCEWWFRTHTSEWGRREWRWARWHTSCPGRMHSAWARCTVSGREIGRG</sequence>
<accession>A0AAD7F7H7</accession>
<evidence type="ECO:0000313" key="3">
    <source>
        <dbReference type="Proteomes" id="UP001218218"/>
    </source>
</evidence>
<gene>
    <name evidence="2" type="ORF">DFH08DRAFT_833292</name>
</gene>
<feature type="non-terminal residue" evidence="2">
    <location>
        <position position="1"/>
    </location>
</feature>
<proteinExistence type="predicted"/>
<name>A0AAD7F7H7_9AGAR</name>